<dbReference type="SUPFAM" id="SSF55729">
    <property type="entry name" value="Acyl-CoA N-acyltransferases (Nat)"/>
    <property type="match status" value="1"/>
</dbReference>
<dbReference type="CDD" id="cd04301">
    <property type="entry name" value="NAT_SF"/>
    <property type="match status" value="1"/>
</dbReference>
<dbReference type="KEGG" id="mpar:F7D14_02260"/>
<name>A0A6B8M0Q3_9HYPH</name>
<dbReference type="PROSITE" id="PS51186">
    <property type="entry name" value="GNAT"/>
    <property type="match status" value="1"/>
</dbReference>
<gene>
    <name evidence="2" type="ORF">F7D14_02260</name>
</gene>
<reference evidence="2 3" key="1">
    <citation type="submission" date="2019-09" db="EMBL/GenBank/DDBJ databases">
        <title>Isolation and complete genome sequencing of Methylocystis species.</title>
        <authorList>
            <person name="Rumah B.L."/>
            <person name="Stead C.E."/>
            <person name="Stevens B.C."/>
            <person name="Minton N.P."/>
            <person name="Grosse-Honebrink A."/>
            <person name="Zhang Y."/>
        </authorList>
    </citation>
    <scope>NUCLEOTIDE SEQUENCE [LARGE SCALE GENOMIC DNA]</scope>
    <source>
        <strain evidence="2 3">BRCS2</strain>
    </source>
</reference>
<protein>
    <submittedName>
        <fullName evidence="2">GNAT family N-acetyltransferase</fullName>
    </submittedName>
</protein>
<keyword evidence="3" id="KW-1185">Reference proteome</keyword>
<dbReference type="InterPro" id="IPR016181">
    <property type="entry name" value="Acyl_CoA_acyltransferase"/>
</dbReference>
<dbReference type="AlphaFoldDB" id="A0A6B8M0Q3"/>
<accession>A0A6B8M0Q3</accession>
<evidence type="ECO:0000313" key="2">
    <source>
        <dbReference type="EMBL" id="QGM96421.1"/>
    </source>
</evidence>
<organism evidence="2 3">
    <name type="scientific">Methylocystis parvus</name>
    <dbReference type="NCBI Taxonomy" id="134"/>
    <lineage>
        <taxon>Bacteria</taxon>
        <taxon>Pseudomonadati</taxon>
        <taxon>Pseudomonadota</taxon>
        <taxon>Alphaproteobacteria</taxon>
        <taxon>Hyphomicrobiales</taxon>
        <taxon>Methylocystaceae</taxon>
        <taxon>Methylocystis</taxon>
    </lineage>
</organism>
<evidence type="ECO:0000313" key="3">
    <source>
        <dbReference type="Proteomes" id="UP000422569"/>
    </source>
</evidence>
<proteinExistence type="predicted"/>
<sequence length="159" mass="17250">MRPEDLPEICRIATGAHADLPERPEVFEEKARLFPAGCFVLAKDGALVGYAISHPWRLYDIPPLDAFLGALPPSPDCLFLHDVALTPGARGDGATAHLIQRLCNVARKERLAFLALTSVYGTAGFWAETGFQAASDERLAPKLKSYGAGALYMIRKLQG</sequence>
<dbReference type="Gene3D" id="3.40.630.30">
    <property type="match status" value="1"/>
</dbReference>
<dbReference type="InterPro" id="IPR000182">
    <property type="entry name" value="GNAT_dom"/>
</dbReference>
<dbReference type="RefSeq" id="WP_016921830.1">
    <property type="nucleotide sequence ID" value="NZ_CP044331.1"/>
</dbReference>
<dbReference type="Proteomes" id="UP000422569">
    <property type="component" value="Chromosome"/>
</dbReference>
<evidence type="ECO:0000259" key="1">
    <source>
        <dbReference type="PROSITE" id="PS51186"/>
    </source>
</evidence>
<dbReference type="Pfam" id="PF00583">
    <property type="entry name" value="Acetyltransf_1"/>
    <property type="match status" value="1"/>
</dbReference>
<dbReference type="GO" id="GO:0016747">
    <property type="term" value="F:acyltransferase activity, transferring groups other than amino-acyl groups"/>
    <property type="evidence" value="ECO:0007669"/>
    <property type="project" value="InterPro"/>
</dbReference>
<dbReference type="EMBL" id="CP044331">
    <property type="protein sequence ID" value="QGM96421.1"/>
    <property type="molecule type" value="Genomic_DNA"/>
</dbReference>
<keyword evidence="2" id="KW-0808">Transferase</keyword>
<feature type="domain" description="N-acetyltransferase" evidence="1">
    <location>
        <begin position="1"/>
        <end position="158"/>
    </location>
</feature>